<proteinExistence type="predicted"/>
<dbReference type="Gene3D" id="2.40.10.10">
    <property type="entry name" value="Trypsin-like serine proteases"/>
    <property type="match status" value="1"/>
</dbReference>
<evidence type="ECO:0000313" key="6">
    <source>
        <dbReference type="Proteomes" id="UP000695007"/>
    </source>
</evidence>
<dbReference type="GO" id="GO:0006508">
    <property type="term" value="P:proteolysis"/>
    <property type="evidence" value="ECO:0007669"/>
    <property type="project" value="UniProtKB-KW"/>
</dbReference>
<dbReference type="InterPro" id="IPR001254">
    <property type="entry name" value="Trypsin_dom"/>
</dbReference>
<dbReference type="SUPFAM" id="SSF50494">
    <property type="entry name" value="Trypsin-like serine proteases"/>
    <property type="match status" value="1"/>
</dbReference>
<dbReference type="InterPro" id="IPR009003">
    <property type="entry name" value="Peptidase_S1_PA"/>
</dbReference>
<dbReference type="InterPro" id="IPR043504">
    <property type="entry name" value="Peptidase_S1_PA_chymotrypsin"/>
</dbReference>
<reference evidence="7" key="1">
    <citation type="submission" date="2025-08" db="UniProtKB">
        <authorList>
            <consortium name="RefSeq"/>
        </authorList>
    </citation>
    <scope>IDENTIFICATION</scope>
</reference>
<dbReference type="SMART" id="SM00020">
    <property type="entry name" value="Tryp_SPc"/>
    <property type="match status" value="1"/>
</dbReference>
<evidence type="ECO:0000256" key="4">
    <source>
        <dbReference type="ARBA" id="ARBA00023157"/>
    </source>
</evidence>
<dbReference type="PANTHER" id="PTHR24276">
    <property type="entry name" value="POLYSERASE-RELATED"/>
    <property type="match status" value="1"/>
</dbReference>
<dbReference type="PROSITE" id="PS00134">
    <property type="entry name" value="TRYPSIN_HIS"/>
    <property type="match status" value="1"/>
</dbReference>
<dbReference type="KEGG" id="csol:105360371"/>
<gene>
    <name evidence="7" type="primary">LOC105360371</name>
</gene>
<evidence type="ECO:0000313" key="7">
    <source>
        <dbReference type="RefSeq" id="XP_011495565.1"/>
    </source>
</evidence>
<protein>
    <submittedName>
        <fullName evidence="7">Trypsin delta/gamma-like</fullName>
    </submittedName>
</protein>
<dbReference type="PANTHER" id="PTHR24276:SF98">
    <property type="entry name" value="FI18310P1-RELATED"/>
    <property type="match status" value="1"/>
</dbReference>
<dbReference type="InterPro" id="IPR050430">
    <property type="entry name" value="Peptidase_S1"/>
</dbReference>
<dbReference type="Proteomes" id="UP000695007">
    <property type="component" value="Unplaced"/>
</dbReference>
<accession>A0AAJ6YCN1</accession>
<dbReference type="InterPro" id="IPR018114">
    <property type="entry name" value="TRYPSIN_HIS"/>
</dbReference>
<dbReference type="Pfam" id="PF00089">
    <property type="entry name" value="Trypsin"/>
    <property type="match status" value="1"/>
</dbReference>
<evidence type="ECO:0000256" key="2">
    <source>
        <dbReference type="ARBA" id="ARBA00022801"/>
    </source>
</evidence>
<dbReference type="GO" id="GO:0004252">
    <property type="term" value="F:serine-type endopeptidase activity"/>
    <property type="evidence" value="ECO:0007669"/>
    <property type="project" value="InterPro"/>
</dbReference>
<organism evidence="6 7">
    <name type="scientific">Ceratosolen solmsi marchali</name>
    <dbReference type="NCBI Taxonomy" id="326594"/>
    <lineage>
        <taxon>Eukaryota</taxon>
        <taxon>Metazoa</taxon>
        <taxon>Ecdysozoa</taxon>
        <taxon>Arthropoda</taxon>
        <taxon>Hexapoda</taxon>
        <taxon>Insecta</taxon>
        <taxon>Pterygota</taxon>
        <taxon>Neoptera</taxon>
        <taxon>Endopterygota</taxon>
        <taxon>Hymenoptera</taxon>
        <taxon>Apocrita</taxon>
        <taxon>Proctotrupomorpha</taxon>
        <taxon>Chalcidoidea</taxon>
        <taxon>Agaonidae</taxon>
        <taxon>Agaoninae</taxon>
        <taxon>Ceratosolen</taxon>
    </lineage>
</organism>
<keyword evidence="2" id="KW-0378">Hydrolase</keyword>
<feature type="domain" description="Peptidase S1" evidence="5">
    <location>
        <begin position="27"/>
        <end position="271"/>
    </location>
</feature>
<keyword evidence="3" id="KW-0720">Serine protease</keyword>
<dbReference type="RefSeq" id="XP_011495565.1">
    <property type="nucleotide sequence ID" value="XM_011497263.1"/>
</dbReference>
<sequence>MKFRIHLLLSYWIIFHKNYDIAVANPLFGRNVRQIRYGEFQYVASLMHRISQYRIGWNTYHICTVALITRRHILTAAHCFDNVSPNSTQIVIGAPYLTHGRVYYPLWFITYSIWSGRNVLHEARINDVGVSKLTALVDDSIEPVPISTLTNDELYELEVDVAGWGLFESNRGSLVMRTAKLNVMTNELCQRKIRRLTRSRFQLHPRLLCTAARPYILLGSGDSGGPLIYSNMIVGINKATMPTHHLILDSQKVNLHVGIHYFLEFIFETVQDSFQWS</sequence>
<evidence type="ECO:0000256" key="1">
    <source>
        <dbReference type="ARBA" id="ARBA00022670"/>
    </source>
</evidence>
<evidence type="ECO:0000256" key="3">
    <source>
        <dbReference type="ARBA" id="ARBA00022825"/>
    </source>
</evidence>
<evidence type="ECO:0000259" key="5">
    <source>
        <dbReference type="PROSITE" id="PS50240"/>
    </source>
</evidence>
<dbReference type="PROSITE" id="PS50240">
    <property type="entry name" value="TRYPSIN_DOM"/>
    <property type="match status" value="1"/>
</dbReference>
<keyword evidence="4" id="KW-1015">Disulfide bond</keyword>
<keyword evidence="6" id="KW-1185">Reference proteome</keyword>
<name>A0AAJ6YCN1_9HYME</name>
<keyword evidence="1" id="KW-0645">Protease</keyword>
<dbReference type="GeneID" id="105360371"/>
<dbReference type="AlphaFoldDB" id="A0AAJ6YCN1"/>